<comment type="caution">
    <text evidence="4">The sequence shown here is derived from an EMBL/GenBank/DDBJ whole genome shotgun (WGS) entry which is preliminary data.</text>
</comment>
<evidence type="ECO:0000259" key="3">
    <source>
        <dbReference type="PROSITE" id="PS50075"/>
    </source>
</evidence>
<name>A0ABV7P0G0_9PSEU</name>
<reference evidence="5" key="1">
    <citation type="journal article" date="2019" name="Int. J. Syst. Evol. Microbiol.">
        <title>The Global Catalogue of Microorganisms (GCM) 10K type strain sequencing project: providing services to taxonomists for standard genome sequencing and annotation.</title>
        <authorList>
            <consortium name="The Broad Institute Genomics Platform"/>
            <consortium name="The Broad Institute Genome Sequencing Center for Infectious Disease"/>
            <person name="Wu L."/>
            <person name="Ma J."/>
        </authorList>
    </citation>
    <scope>NUCLEOTIDE SEQUENCE [LARGE SCALE GENOMIC DNA]</scope>
    <source>
        <strain evidence="5">CGMCC 4.7676</strain>
    </source>
</reference>
<feature type="domain" description="Carrier" evidence="3">
    <location>
        <begin position="1"/>
        <end position="73"/>
    </location>
</feature>
<dbReference type="Pfam" id="PF00550">
    <property type="entry name" value="PP-binding"/>
    <property type="match status" value="1"/>
</dbReference>
<proteinExistence type="predicted"/>
<accession>A0ABV7P0G0</accession>
<keyword evidence="2" id="KW-0597">Phosphoprotein</keyword>
<dbReference type="Gene3D" id="1.10.1200.10">
    <property type="entry name" value="ACP-like"/>
    <property type="match status" value="1"/>
</dbReference>
<sequence>MFEVLQEILVGKLKIPAVEVRADVTPEDADLDSLTIVELSMVLEKEFGIEISEDEIKRAETLGDIARLMEQRSTRV</sequence>
<dbReference type="PROSITE" id="PS50075">
    <property type="entry name" value="CARRIER"/>
    <property type="match status" value="1"/>
</dbReference>
<dbReference type="InterPro" id="IPR009081">
    <property type="entry name" value="PP-bd_ACP"/>
</dbReference>
<organism evidence="4 5">
    <name type="scientific">Amycolatopsis speibonae</name>
    <dbReference type="NCBI Taxonomy" id="1450224"/>
    <lineage>
        <taxon>Bacteria</taxon>
        <taxon>Bacillati</taxon>
        <taxon>Actinomycetota</taxon>
        <taxon>Actinomycetes</taxon>
        <taxon>Pseudonocardiales</taxon>
        <taxon>Pseudonocardiaceae</taxon>
        <taxon>Amycolatopsis</taxon>
    </lineage>
</organism>
<dbReference type="RefSeq" id="WP_378241349.1">
    <property type="nucleotide sequence ID" value="NZ_JBHRWK010000038.1"/>
</dbReference>
<dbReference type="InterPro" id="IPR020806">
    <property type="entry name" value="PKS_PP-bd"/>
</dbReference>
<evidence type="ECO:0000256" key="2">
    <source>
        <dbReference type="ARBA" id="ARBA00022553"/>
    </source>
</evidence>
<keyword evidence="5" id="KW-1185">Reference proteome</keyword>
<dbReference type="InterPro" id="IPR036736">
    <property type="entry name" value="ACP-like_sf"/>
</dbReference>
<evidence type="ECO:0000313" key="4">
    <source>
        <dbReference type="EMBL" id="MFC3452573.1"/>
    </source>
</evidence>
<keyword evidence="1" id="KW-0596">Phosphopantetheine</keyword>
<dbReference type="SUPFAM" id="SSF47336">
    <property type="entry name" value="ACP-like"/>
    <property type="match status" value="1"/>
</dbReference>
<dbReference type="EMBL" id="JBHRWK010000038">
    <property type="protein sequence ID" value="MFC3452573.1"/>
    <property type="molecule type" value="Genomic_DNA"/>
</dbReference>
<gene>
    <name evidence="4" type="ORF">ACFOSH_24305</name>
</gene>
<dbReference type="SMART" id="SM00823">
    <property type="entry name" value="PKS_PP"/>
    <property type="match status" value="1"/>
</dbReference>
<evidence type="ECO:0000313" key="5">
    <source>
        <dbReference type="Proteomes" id="UP001595645"/>
    </source>
</evidence>
<evidence type="ECO:0000256" key="1">
    <source>
        <dbReference type="ARBA" id="ARBA00022450"/>
    </source>
</evidence>
<dbReference type="Proteomes" id="UP001595645">
    <property type="component" value="Unassembled WGS sequence"/>
</dbReference>
<protein>
    <submittedName>
        <fullName evidence="4">Acyl carrier protein</fullName>
    </submittedName>
</protein>